<dbReference type="EMBL" id="CABITT030000006">
    <property type="protein sequence ID" value="VVB08251.1"/>
    <property type="molecule type" value="Genomic_DNA"/>
</dbReference>
<keyword evidence="1" id="KW-0175">Coiled coil</keyword>
<accession>A0A565C3M8</accession>
<comment type="caution">
    <text evidence="2">The sequence shown here is derived from an EMBL/GenBank/DDBJ whole genome shotgun (WGS) entry which is preliminary data.</text>
</comment>
<name>A0A565C3M8_9BRAS</name>
<protein>
    <submittedName>
        <fullName evidence="2">Uncharacterized protein</fullName>
    </submittedName>
</protein>
<reference evidence="2" key="1">
    <citation type="submission" date="2019-07" db="EMBL/GenBank/DDBJ databases">
        <authorList>
            <person name="Dittberner H."/>
        </authorList>
    </citation>
    <scope>NUCLEOTIDE SEQUENCE [LARGE SCALE GENOMIC DNA]</scope>
</reference>
<keyword evidence="3" id="KW-1185">Reference proteome</keyword>
<feature type="coiled-coil region" evidence="1">
    <location>
        <begin position="89"/>
        <end position="158"/>
    </location>
</feature>
<dbReference type="Proteomes" id="UP000489600">
    <property type="component" value="Unassembled WGS sequence"/>
</dbReference>
<evidence type="ECO:0000256" key="1">
    <source>
        <dbReference type="SAM" id="Coils"/>
    </source>
</evidence>
<sequence>MGRWKHEDIFGEFNTGSNNSNSSDSDDEIVLPTYEYMADITPTRFAPTPVTWEPSPIGIPTISYDGDCLIYKLLDDAILEEITLTKTKLGEIEGRLVELLTTIEEEKKKLQEMVNLYKEHNDKLIEMVTKVVRSDQEINDLKEMAFNLQANVTNLETDLKS</sequence>
<gene>
    <name evidence="2" type="ORF">ANE_LOCUS18695</name>
</gene>
<dbReference type="AlphaFoldDB" id="A0A565C3M8"/>
<organism evidence="2 3">
    <name type="scientific">Arabis nemorensis</name>
    <dbReference type="NCBI Taxonomy" id="586526"/>
    <lineage>
        <taxon>Eukaryota</taxon>
        <taxon>Viridiplantae</taxon>
        <taxon>Streptophyta</taxon>
        <taxon>Embryophyta</taxon>
        <taxon>Tracheophyta</taxon>
        <taxon>Spermatophyta</taxon>
        <taxon>Magnoliopsida</taxon>
        <taxon>eudicotyledons</taxon>
        <taxon>Gunneridae</taxon>
        <taxon>Pentapetalae</taxon>
        <taxon>rosids</taxon>
        <taxon>malvids</taxon>
        <taxon>Brassicales</taxon>
        <taxon>Brassicaceae</taxon>
        <taxon>Arabideae</taxon>
        <taxon>Arabis</taxon>
    </lineage>
</organism>
<proteinExistence type="predicted"/>
<evidence type="ECO:0000313" key="3">
    <source>
        <dbReference type="Proteomes" id="UP000489600"/>
    </source>
</evidence>
<evidence type="ECO:0000313" key="2">
    <source>
        <dbReference type="EMBL" id="VVB08251.1"/>
    </source>
</evidence>